<evidence type="ECO:0000313" key="13">
    <source>
        <dbReference type="EMBL" id="CAG8498770.1"/>
    </source>
</evidence>
<keyword evidence="3" id="KW-0597">Phosphoprotein</keyword>
<dbReference type="Proteomes" id="UP000789572">
    <property type="component" value="Unassembled WGS sequence"/>
</dbReference>
<dbReference type="Gene3D" id="1.10.60.40">
    <property type="match status" value="1"/>
</dbReference>
<keyword evidence="4 9" id="KW-0479">Metal-binding</keyword>
<dbReference type="CDD" id="cd16012">
    <property type="entry name" value="ALP"/>
    <property type="match status" value="1"/>
</dbReference>
<comment type="similarity">
    <text evidence="1 10">Belongs to the alkaline phosphatase family.</text>
</comment>
<feature type="binding site" evidence="9">
    <location>
        <position position="72"/>
    </location>
    <ligand>
        <name>Mg(2+)</name>
        <dbReference type="ChEBI" id="CHEBI:18420"/>
    </ligand>
</feature>
<dbReference type="PANTHER" id="PTHR11596:SF5">
    <property type="entry name" value="ALKALINE PHOSPHATASE"/>
    <property type="match status" value="1"/>
</dbReference>
<dbReference type="EC" id="3.1.3.1" evidence="2 11"/>
<dbReference type="SMART" id="SM00098">
    <property type="entry name" value="alkPPc"/>
    <property type="match status" value="1"/>
</dbReference>
<comment type="catalytic activity">
    <reaction evidence="11">
        <text>a phosphate monoester + H2O = an alcohol + phosphate</text>
        <dbReference type="Rhea" id="RHEA:15017"/>
        <dbReference type="ChEBI" id="CHEBI:15377"/>
        <dbReference type="ChEBI" id="CHEBI:30879"/>
        <dbReference type="ChEBI" id="CHEBI:43474"/>
        <dbReference type="ChEBI" id="CHEBI:67140"/>
        <dbReference type="EC" id="3.1.3.1"/>
    </reaction>
</comment>
<dbReference type="SUPFAM" id="SSF53649">
    <property type="entry name" value="Alkaline phosphatase-like"/>
    <property type="match status" value="1"/>
</dbReference>
<dbReference type="Gene3D" id="3.40.720.10">
    <property type="entry name" value="Alkaline Phosphatase, subunit A"/>
    <property type="match status" value="1"/>
</dbReference>
<evidence type="ECO:0000256" key="5">
    <source>
        <dbReference type="ARBA" id="ARBA00022801"/>
    </source>
</evidence>
<feature type="binding site" evidence="9">
    <location>
        <position position="315"/>
    </location>
    <ligand>
        <name>Zn(2+)</name>
        <dbReference type="ChEBI" id="CHEBI:29105"/>
        <label>2</label>
    </ligand>
</feature>
<proteinExistence type="inferred from homology"/>
<protein>
    <recommendedName>
        <fullName evidence="2 11">Alkaline phosphatase</fullName>
        <ecNumber evidence="2 11">3.1.3.1</ecNumber>
    </recommendedName>
</protein>
<dbReference type="InterPro" id="IPR017850">
    <property type="entry name" value="Alkaline_phosphatase_core_sf"/>
</dbReference>
<keyword evidence="14" id="KW-1185">Reference proteome</keyword>
<keyword evidence="5 11" id="KW-0378">Hydrolase</keyword>
<reference evidence="13" key="1">
    <citation type="submission" date="2021-06" db="EMBL/GenBank/DDBJ databases">
        <authorList>
            <person name="Kallberg Y."/>
            <person name="Tangrot J."/>
            <person name="Rosling A."/>
        </authorList>
    </citation>
    <scope>NUCLEOTIDE SEQUENCE</scope>
    <source>
        <strain evidence="13">IA702</strain>
    </source>
</reference>
<dbReference type="InterPro" id="IPR001952">
    <property type="entry name" value="Alkaline_phosphatase"/>
</dbReference>
<feature type="binding site" evidence="9">
    <location>
        <position position="320"/>
    </location>
    <ligand>
        <name>Zn(2+)</name>
        <dbReference type="ChEBI" id="CHEBI:29105"/>
        <label>2</label>
    </ligand>
</feature>
<feature type="binding site" evidence="9">
    <location>
        <position position="434"/>
    </location>
    <ligand>
        <name>Zn(2+)</name>
        <dbReference type="ChEBI" id="CHEBI:29105"/>
        <label>1</label>
    </ligand>
</feature>
<name>A0A9N8ZKP5_9GLOM</name>
<dbReference type="PANTHER" id="PTHR11596">
    <property type="entry name" value="ALKALINE PHOSPHATASE"/>
    <property type="match status" value="1"/>
</dbReference>
<evidence type="ECO:0000256" key="11">
    <source>
        <dbReference type="RuleBase" id="RU003947"/>
    </source>
</evidence>
<feature type="binding site" evidence="9">
    <location>
        <position position="173"/>
    </location>
    <ligand>
        <name>Mg(2+)</name>
        <dbReference type="ChEBI" id="CHEBI:18420"/>
    </ligand>
</feature>
<comment type="cofactor">
    <cofactor evidence="9">
        <name>Zn(2+)</name>
        <dbReference type="ChEBI" id="CHEBI:29105"/>
    </cofactor>
    <text evidence="9">Binds 2 Zn(2+) ions.</text>
</comment>
<comment type="cofactor">
    <cofactor evidence="9">
        <name>Mg(2+)</name>
        <dbReference type="ChEBI" id="CHEBI:18420"/>
    </cofactor>
    <text evidence="9">Binds 1 Mg(2+) ion.</text>
</comment>
<sequence length="510" mass="56654">MARSRSTYDSIKDEESETLLDLKVHTRRQNRKGVFLILLSALVAATVFILANSTAKVSTASPKKNVILMISDGFGPASQTFARSYYQYINKLPYNYTTPLDEILVGSSRTRSSNSLVTDSAAGATAFACALKSYNAAIAVDPSKAPCGTVLEAAKHLGYTTGLVVTSRITHATPACFSSHVVHRDLEHIIARHQIGDYVLGRQVDLLLGGGRCFFLPQNVAGSCRPDDVDVLEMADNNGFSYIQSRKEFDKLKPKQKLPLLGLFTLDHMSYEIDRDSKLEPSLAEMTAKTLKILTHATKSSDQGFFLMIEGSRIDYVKSHPGTIMISVSDHETGGLSLARQNTEAYPEYRWIPEVIKRVKQSAYILSTELLAYEGNDKERFIREKILFGGLGIENPTEEEIKWLMESNVQLAIEFYLGTMVSKRAEIGWATHGHSGLDVNLYAYGAGTESLRGNVENTNIGDFISQYLGLNLQKITHQLNQNNASFHMVDEVTLDSLIASDIMHYHHHHH</sequence>
<feature type="active site" description="Phosphoserine intermediate" evidence="8">
    <location>
        <position position="120"/>
    </location>
</feature>
<evidence type="ECO:0000256" key="8">
    <source>
        <dbReference type="PIRSR" id="PIRSR601952-1"/>
    </source>
</evidence>
<accession>A0A9N8ZKP5</accession>
<evidence type="ECO:0000256" key="9">
    <source>
        <dbReference type="PIRSR" id="PIRSR601952-2"/>
    </source>
</evidence>
<evidence type="ECO:0000256" key="6">
    <source>
        <dbReference type="ARBA" id="ARBA00022833"/>
    </source>
</evidence>
<keyword evidence="12" id="KW-0812">Transmembrane</keyword>
<evidence type="ECO:0000313" key="14">
    <source>
        <dbReference type="Proteomes" id="UP000789572"/>
    </source>
</evidence>
<dbReference type="GO" id="GO:0000329">
    <property type="term" value="C:fungal-type vacuole membrane"/>
    <property type="evidence" value="ECO:0007669"/>
    <property type="project" value="TreeGrafter"/>
</dbReference>
<evidence type="ECO:0000256" key="4">
    <source>
        <dbReference type="ARBA" id="ARBA00022723"/>
    </source>
</evidence>
<evidence type="ECO:0000256" key="12">
    <source>
        <dbReference type="SAM" id="Phobius"/>
    </source>
</evidence>
<evidence type="ECO:0000256" key="2">
    <source>
        <dbReference type="ARBA" id="ARBA00012647"/>
    </source>
</evidence>
<dbReference type="Pfam" id="PF00245">
    <property type="entry name" value="Alk_phosphatase"/>
    <property type="match status" value="2"/>
</dbReference>
<dbReference type="PRINTS" id="PR00113">
    <property type="entry name" value="ALKPHPHTASE"/>
</dbReference>
<dbReference type="AlphaFoldDB" id="A0A9N8ZKP5"/>
<dbReference type="OrthoDB" id="7392499at2759"/>
<dbReference type="InterPro" id="IPR018299">
    <property type="entry name" value="Alkaline_phosphatase_AS"/>
</dbReference>
<evidence type="ECO:0000256" key="7">
    <source>
        <dbReference type="ARBA" id="ARBA00022842"/>
    </source>
</evidence>
<dbReference type="GO" id="GO:0046872">
    <property type="term" value="F:metal ion binding"/>
    <property type="evidence" value="ECO:0007669"/>
    <property type="project" value="UniProtKB-KW"/>
</dbReference>
<dbReference type="EMBL" id="CAJVPJ010000230">
    <property type="protein sequence ID" value="CAG8498770.1"/>
    <property type="molecule type" value="Genomic_DNA"/>
</dbReference>
<feature type="binding site" evidence="9">
    <location>
        <position position="171"/>
    </location>
    <ligand>
        <name>Mg(2+)</name>
        <dbReference type="ChEBI" id="CHEBI:18420"/>
    </ligand>
</feature>
<evidence type="ECO:0000256" key="3">
    <source>
        <dbReference type="ARBA" id="ARBA00022553"/>
    </source>
</evidence>
<dbReference type="PROSITE" id="PS00123">
    <property type="entry name" value="ALKALINE_PHOSPHATASE"/>
    <property type="match status" value="1"/>
</dbReference>
<gene>
    <name evidence="13" type="ORF">POCULU_LOCUS2461</name>
</gene>
<organism evidence="13 14">
    <name type="scientific">Paraglomus occultum</name>
    <dbReference type="NCBI Taxonomy" id="144539"/>
    <lineage>
        <taxon>Eukaryota</taxon>
        <taxon>Fungi</taxon>
        <taxon>Fungi incertae sedis</taxon>
        <taxon>Mucoromycota</taxon>
        <taxon>Glomeromycotina</taxon>
        <taxon>Glomeromycetes</taxon>
        <taxon>Paraglomerales</taxon>
        <taxon>Paraglomeraceae</taxon>
        <taxon>Paraglomus</taxon>
    </lineage>
</organism>
<feature type="transmembrane region" description="Helical" evidence="12">
    <location>
        <begin position="33"/>
        <end position="51"/>
    </location>
</feature>
<keyword evidence="6 9" id="KW-0862">Zinc</keyword>
<keyword evidence="12" id="KW-1133">Transmembrane helix</keyword>
<dbReference type="GO" id="GO:0004035">
    <property type="term" value="F:alkaline phosphatase activity"/>
    <property type="evidence" value="ECO:0007669"/>
    <property type="project" value="UniProtKB-EC"/>
</dbReference>
<evidence type="ECO:0000256" key="10">
    <source>
        <dbReference type="RuleBase" id="RU003946"/>
    </source>
</evidence>
<keyword evidence="7 9" id="KW-0460">Magnesium</keyword>
<comment type="caution">
    <text evidence="13">The sequence shown here is derived from an EMBL/GenBank/DDBJ whole genome shotgun (WGS) entry which is preliminary data.</text>
</comment>
<keyword evidence="12" id="KW-0472">Membrane</keyword>
<evidence type="ECO:0000256" key="1">
    <source>
        <dbReference type="ARBA" id="ARBA00005984"/>
    </source>
</evidence>
<feature type="binding site" evidence="9">
    <location>
        <position position="72"/>
    </location>
    <ligand>
        <name>Zn(2+)</name>
        <dbReference type="ChEBI" id="CHEBI:29105"/>
        <label>2</label>
    </ligand>
</feature>
<feature type="binding site" evidence="9">
    <location>
        <position position="310"/>
    </location>
    <ligand>
        <name>Mg(2+)</name>
        <dbReference type="ChEBI" id="CHEBI:18420"/>
    </ligand>
</feature>